<feature type="domain" description="Beta-lactamase-related" evidence="1">
    <location>
        <begin position="31"/>
        <end position="173"/>
    </location>
</feature>
<dbReference type="GO" id="GO:0005739">
    <property type="term" value="C:mitochondrion"/>
    <property type="evidence" value="ECO:0007669"/>
    <property type="project" value="TreeGrafter"/>
</dbReference>
<dbReference type="GO" id="GO:0008233">
    <property type="term" value="F:peptidase activity"/>
    <property type="evidence" value="ECO:0007669"/>
    <property type="project" value="TreeGrafter"/>
</dbReference>
<dbReference type="InterPro" id="IPR052794">
    <property type="entry name" value="Mito_Ser_Protease_LACTB"/>
</dbReference>
<evidence type="ECO:0000313" key="2">
    <source>
        <dbReference type="EMBL" id="ETO26879.1"/>
    </source>
</evidence>
<evidence type="ECO:0000259" key="1">
    <source>
        <dbReference type="Pfam" id="PF00144"/>
    </source>
</evidence>
<dbReference type="InterPro" id="IPR001466">
    <property type="entry name" value="Beta-lactam-related"/>
</dbReference>
<dbReference type="Pfam" id="PF00144">
    <property type="entry name" value="Beta-lactamase"/>
    <property type="match status" value="1"/>
</dbReference>
<dbReference type="GO" id="GO:0019216">
    <property type="term" value="P:regulation of lipid metabolic process"/>
    <property type="evidence" value="ECO:0007669"/>
    <property type="project" value="TreeGrafter"/>
</dbReference>
<protein>
    <recommendedName>
        <fullName evidence="1">Beta-lactamase-related domain-containing protein</fullName>
    </recommendedName>
</protein>
<dbReference type="EMBL" id="ASPP01007592">
    <property type="protein sequence ID" value="ETO26879.1"/>
    <property type="molecule type" value="Genomic_DNA"/>
</dbReference>
<reference evidence="2 3" key="1">
    <citation type="journal article" date="2013" name="Curr. Biol.">
        <title>The Genome of the Foraminiferan Reticulomyxa filosa.</title>
        <authorList>
            <person name="Glockner G."/>
            <person name="Hulsmann N."/>
            <person name="Schleicher M."/>
            <person name="Noegel A.A."/>
            <person name="Eichinger L."/>
            <person name="Gallinger C."/>
            <person name="Pawlowski J."/>
            <person name="Sierra R."/>
            <person name="Euteneuer U."/>
            <person name="Pillet L."/>
            <person name="Moustafa A."/>
            <person name="Platzer M."/>
            <person name="Groth M."/>
            <person name="Szafranski K."/>
            <person name="Schliwa M."/>
        </authorList>
    </citation>
    <scope>NUCLEOTIDE SEQUENCE [LARGE SCALE GENOMIC DNA]</scope>
</reference>
<dbReference type="PANTHER" id="PTHR46520">
    <property type="entry name" value="SERINE BETA-LACTAMASE-LIKE PROTEIN LACTB, MITOCHONDRIAL"/>
    <property type="match status" value="1"/>
</dbReference>
<gene>
    <name evidence="2" type="ORF">RFI_10255</name>
</gene>
<dbReference type="InterPro" id="IPR012338">
    <property type="entry name" value="Beta-lactam/transpept-like"/>
</dbReference>
<dbReference type="AlphaFoldDB" id="X6NMI0"/>
<evidence type="ECO:0000313" key="3">
    <source>
        <dbReference type="Proteomes" id="UP000023152"/>
    </source>
</evidence>
<dbReference type="PANTHER" id="PTHR46520:SF1">
    <property type="entry name" value="SERINE BETA-LACTAMASE-LIKE PROTEIN LACTB, MITOCHONDRIAL"/>
    <property type="match status" value="1"/>
</dbReference>
<dbReference type="GO" id="GO:0006508">
    <property type="term" value="P:proteolysis"/>
    <property type="evidence" value="ECO:0007669"/>
    <property type="project" value="TreeGrafter"/>
</dbReference>
<comment type="caution">
    <text evidence="2">The sequence shown here is derived from an EMBL/GenBank/DDBJ whole genome shotgun (WGS) entry which is preliminary data.</text>
</comment>
<keyword evidence="3" id="KW-1185">Reference proteome</keyword>
<organism evidence="2 3">
    <name type="scientific">Reticulomyxa filosa</name>
    <dbReference type="NCBI Taxonomy" id="46433"/>
    <lineage>
        <taxon>Eukaryota</taxon>
        <taxon>Sar</taxon>
        <taxon>Rhizaria</taxon>
        <taxon>Retaria</taxon>
        <taxon>Foraminifera</taxon>
        <taxon>Monothalamids</taxon>
        <taxon>Reticulomyxidae</taxon>
        <taxon>Reticulomyxa</taxon>
    </lineage>
</organism>
<name>X6NMI0_RETFI</name>
<sequence>MAHTQGDTHGRLILHRAKQYVRVTRRKKPKYYVRHADMHPLANAPFVDNSYKFAGGGIVSTASDIAGLAHHCILGDFFKPHIKRLMLEETTYTQDIPDPQNPGFYLFIFLKKKRIYISEEKKTGYGKIGWRVVYDHKKRLKLAGHSGGACGGTSHVVVIPDEELVVCILINMRANPQICYEIAQLFSEKEILRWVPFRNKQN</sequence>
<dbReference type="SUPFAM" id="SSF56601">
    <property type="entry name" value="beta-lactamase/transpeptidase-like"/>
    <property type="match status" value="1"/>
</dbReference>
<dbReference type="Proteomes" id="UP000023152">
    <property type="component" value="Unassembled WGS sequence"/>
</dbReference>
<proteinExistence type="predicted"/>
<dbReference type="OrthoDB" id="5946976at2759"/>
<accession>X6NMI0</accession>
<dbReference type="Gene3D" id="3.40.710.10">
    <property type="entry name" value="DD-peptidase/beta-lactamase superfamily"/>
    <property type="match status" value="1"/>
</dbReference>